<name>A0A4Y2FA67_ARAVE</name>
<comment type="caution">
    <text evidence="1">The sequence shown here is derived from an EMBL/GenBank/DDBJ whole genome shotgun (WGS) entry which is preliminary data.</text>
</comment>
<protein>
    <submittedName>
        <fullName evidence="1">Uncharacterized protein</fullName>
    </submittedName>
</protein>
<reference evidence="1 2" key="1">
    <citation type="journal article" date="2019" name="Sci. Rep.">
        <title>Orb-weaving spider Araneus ventricosus genome elucidates the spidroin gene catalogue.</title>
        <authorList>
            <person name="Kono N."/>
            <person name="Nakamura H."/>
            <person name="Ohtoshi R."/>
            <person name="Moran D.A.P."/>
            <person name="Shinohara A."/>
            <person name="Yoshida Y."/>
            <person name="Fujiwara M."/>
            <person name="Mori M."/>
            <person name="Tomita M."/>
            <person name="Arakawa K."/>
        </authorList>
    </citation>
    <scope>NUCLEOTIDE SEQUENCE [LARGE SCALE GENOMIC DNA]</scope>
</reference>
<dbReference type="Proteomes" id="UP000499080">
    <property type="component" value="Unassembled WGS sequence"/>
</dbReference>
<keyword evidence="2" id="KW-1185">Reference proteome</keyword>
<proteinExistence type="predicted"/>
<accession>A0A4Y2FA67</accession>
<dbReference type="EMBL" id="BGPR01000853">
    <property type="protein sequence ID" value="GBM37907.1"/>
    <property type="molecule type" value="Genomic_DNA"/>
</dbReference>
<organism evidence="1 2">
    <name type="scientific">Araneus ventricosus</name>
    <name type="common">Orbweaver spider</name>
    <name type="synonym">Epeira ventricosa</name>
    <dbReference type="NCBI Taxonomy" id="182803"/>
    <lineage>
        <taxon>Eukaryota</taxon>
        <taxon>Metazoa</taxon>
        <taxon>Ecdysozoa</taxon>
        <taxon>Arthropoda</taxon>
        <taxon>Chelicerata</taxon>
        <taxon>Arachnida</taxon>
        <taxon>Araneae</taxon>
        <taxon>Araneomorphae</taxon>
        <taxon>Entelegynae</taxon>
        <taxon>Araneoidea</taxon>
        <taxon>Araneidae</taxon>
        <taxon>Araneus</taxon>
    </lineage>
</organism>
<dbReference type="AlphaFoldDB" id="A0A4Y2FA67"/>
<evidence type="ECO:0000313" key="2">
    <source>
        <dbReference type="Proteomes" id="UP000499080"/>
    </source>
</evidence>
<gene>
    <name evidence="1" type="ORF">AVEN_72826_1</name>
</gene>
<evidence type="ECO:0000313" key="1">
    <source>
        <dbReference type="EMBL" id="GBM37907.1"/>
    </source>
</evidence>
<sequence>MQGVGNPGYYETRVALIKLLANCTADELALQYHTKICIRNQDILEDSTREGEPDEFRHCWYTGTPTRNKNTLETLPEDLFCATILADNCFRV</sequence>